<evidence type="ECO:0000313" key="1">
    <source>
        <dbReference type="EMBL" id="ERN08267.1"/>
    </source>
</evidence>
<organism evidence="1 2">
    <name type="scientific">Amborella trichopoda</name>
    <dbReference type="NCBI Taxonomy" id="13333"/>
    <lineage>
        <taxon>Eukaryota</taxon>
        <taxon>Viridiplantae</taxon>
        <taxon>Streptophyta</taxon>
        <taxon>Embryophyta</taxon>
        <taxon>Tracheophyta</taxon>
        <taxon>Spermatophyta</taxon>
        <taxon>Magnoliopsida</taxon>
        <taxon>Amborellales</taxon>
        <taxon>Amborellaceae</taxon>
        <taxon>Amborella</taxon>
    </lineage>
</organism>
<accession>W1PEA7</accession>
<dbReference type="Proteomes" id="UP000017836">
    <property type="component" value="Unassembled WGS sequence"/>
</dbReference>
<protein>
    <submittedName>
        <fullName evidence="1">Uncharacterized protein</fullName>
    </submittedName>
</protein>
<evidence type="ECO:0000313" key="2">
    <source>
        <dbReference type="Proteomes" id="UP000017836"/>
    </source>
</evidence>
<reference evidence="2" key="1">
    <citation type="journal article" date="2013" name="Science">
        <title>The Amborella genome and the evolution of flowering plants.</title>
        <authorList>
            <consortium name="Amborella Genome Project"/>
        </authorList>
    </citation>
    <scope>NUCLEOTIDE SEQUENCE [LARGE SCALE GENOMIC DNA]</scope>
</reference>
<proteinExistence type="predicted"/>
<dbReference type="EMBL" id="KI393569">
    <property type="protein sequence ID" value="ERN08267.1"/>
    <property type="molecule type" value="Genomic_DNA"/>
</dbReference>
<name>W1PEA7_AMBTC</name>
<dbReference type="AlphaFoldDB" id="W1PEA7"/>
<sequence>MVVEMAAVAGDRLQREGWWLASPPGADGARNWRWLRAEEGLRVNEEVVADERRCNSEVELVKGFREKAAERENAVKGWGVADYRERGRSGERQGWRGRVREGEAETAGMLRDGEEMAAAEWRRWSRVAAWMGVAEDEREAREEWEATAGRKP</sequence>
<keyword evidence="2" id="KW-1185">Reference proteome</keyword>
<gene>
    <name evidence="1" type="ORF">AMTR_s00018p00256290</name>
</gene>
<dbReference type="HOGENOM" id="CLU_1724754_0_0_1"/>
<dbReference type="Gramene" id="ERN08267">
    <property type="protein sequence ID" value="ERN08267"/>
    <property type="gene ID" value="AMTR_s00018p00256290"/>
</dbReference>